<dbReference type="OrthoDB" id="9771867at2"/>
<dbReference type="Gene3D" id="3.90.1150.10">
    <property type="entry name" value="Aspartate Aminotransferase, domain 1"/>
    <property type="match status" value="1"/>
</dbReference>
<evidence type="ECO:0000256" key="2">
    <source>
        <dbReference type="ARBA" id="ARBA00023002"/>
    </source>
</evidence>
<dbReference type="EMBL" id="UHDT01000001">
    <property type="protein sequence ID" value="SUM57551.1"/>
    <property type="molecule type" value="Genomic_DNA"/>
</dbReference>
<accession>A0A0D6XSJ6</accession>
<comment type="subunit">
    <text evidence="4">The glycine cleavage system is composed of four proteins: P, T, L and H. In this organism, the P 'protein' is a heterodimer of two subunits.</text>
</comment>
<dbReference type="InterPro" id="IPR049315">
    <property type="entry name" value="GDC-P_N"/>
</dbReference>
<dbReference type="InterPro" id="IPR015422">
    <property type="entry name" value="PyrdxlP-dep_Trfase_small"/>
</dbReference>
<reference evidence="6 8" key="1">
    <citation type="submission" date="2015-01" db="EMBL/GenBank/DDBJ databases">
        <authorList>
            <person name="Guo J."/>
        </authorList>
    </citation>
    <scope>NUCLEOTIDE SEQUENCE [LARGE SCALE GENOMIC DNA]</scope>
    <source>
        <strain evidence="6 8">DSM 22147</strain>
    </source>
</reference>
<evidence type="ECO:0000313" key="9">
    <source>
        <dbReference type="Proteomes" id="UP000254100"/>
    </source>
</evidence>
<comment type="similarity">
    <text evidence="4">Belongs to the GcvP family. N-terminal subunit subfamily.</text>
</comment>
<evidence type="ECO:0000256" key="4">
    <source>
        <dbReference type="HAMAP-Rule" id="MF_00712"/>
    </source>
</evidence>
<dbReference type="PANTHER" id="PTHR42806:SF1">
    <property type="entry name" value="GLYCINE DEHYDROGENASE (DECARBOXYLATING)"/>
    <property type="match status" value="1"/>
</dbReference>
<dbReference type="PIRSF" id="PIRSF006815">
    <property type="entry name" value="GcvPA"/>
    <property type="match status" value="1"/>
</dbReference>
<dbReference type="Pfam" id="PF02347">
    <property type="entry name" value="GDC-P"/>
    <property type="match status" value="1"/>
</dbReference>
<dbReference type="Proteomes" id="UP000254100">
    <property type="component" value="Unassembled WGS sequence"/>
</dbReference>
<protein>
    <recommendedName>
        <fullName evidence="4">Probable glycine dehydrogenase (decarboxylating) subunit 1</fullName>
        <ecNumber evidence="4">1.4.4.2</ecNumber>
    </recommendedName>
    <alternativeName>
        <fullName evidence="4">Glycine cleavage system P-protein subunit 1</fullName>
    </alternativeName>
    <alternativeName>
        <fullName evidence="4">Glycine decarboxylase subunit 1</fullName>
    </alternativeName>
    <alternativeName>
        <fullName evidence="4">Glycine dehydrogenase (aminomethyl-transferring) subunit 1</fullName>
    </alternativeName>
</protein>
<dbReference type="GO" id="GO:0019464">
    <property type="term" value="P:glycine decarboxylation via glycine cleavage system"/>
    <property type="evidence" value="ECO:0007669"/>
    <property type="project" value="UniProtKB-UniRule"/>
</dbReference>
<gene>
    <name evidence="4 7" type="primary">gcvPA</name>
    <name evidence="7" type="ORF">NCTC13832_01234</name>
    <name evidence="6" type="ORF">TP70_01925</name>
</gene>
<dbReference type="SUPFAM" id="SSF53383">
    <property type="entry name" value="PLP-dependent transferases"/>
    <property type="match status" value="1"/>
</dbReference>
<comment type="catalytic activity">
    <reaction evidence="3 4">
        <text>N(6)-[(R)-lipoyl]-L-lysyl-[glycine-cleavage complex H protein] + glycine + H(+) = N(6)-[(R)-S(8)-aminomethyldihydrolipoyl]-L-lysyl-[glycine-cleavage complex H protein] + CO2</text>
        <dbReference type="Rhea" id="RHEA:24304"/>
        <dbReference type="Rhea" id="RHEA-COMP:10494"/>
        <dbReference type="Rhea" id="RHEA-COMP:10495"/>
        <dbReference type="ChEBI" id="CHEBI:15378"/>
        <dbReference type="ChEBI" id="CHEBI:16526"/>
        <dbReference type="ChEBI" id="CHEBI:57305"/>
        <dbReference type="ChEBI" id="CHEBI:83099"/>
        <dbReference type="ChEBI" id="CHEBI:83143"/>
        <dbReference type="EC" id="1.4.4.2"/>
    </reaction>
</comment>
<dbReference type="InterPro" id="IPR015421">
    <property type="entry name" value="PyrdxlP-dep_Trfase_major"/>
</dbReference>
<evidence type="ECO:0000256" key="1">
    <source>
        <dbReference type="ARBA" id="ARBA00003788"/>
    </source>
</evidence>
<evidence type="ECO:0000313" key="7">
    <source>
        <dbReference type="EMBL" id="SUM57551.1"/>
    </source>
</evidence>
<evidence type="ECO:0000259" key="5">
    <source>
        <dbReference type="Pfam" id="PF02347"/>
    </source>
</evidence>
<dbReference type="EMBL" id="JXWY01000009">
    <property type="protein sequence ID" value="KIX91572.1"/>
    <property type="molecule type" value="Genomic_DNA"/>
</dbReference>
<comment type="function">
    <text evidence="1 4">The glycine cleavage system catalyzes the degradation of glycine. The P protein binds the alpha-amino group of glycine through its pyridoxal phosphate cofactor; CO(2) is released and the remaining methylamine moiety is then transferred to the lipoamide cofactor of the H protein.</text>
</comment>
<keyword evidence="2 4" id="KW-0560">Oxidoreductase</keyword>
<evidence type="ECO:0000256" key="3">
    <source>
        <dbReference type="ARBA" id="ARBA00049026"/>
    </source>
</evidence>
<dbReference type="InterPro" id="IPR015424">
    <property type="entry name" value="PyrdxlP-dep_Trfase"/>
</dbReference>
<dbReference type="PANTHER" id="PTHR42806">
    <property type="entry name" value="GLYCINE CLEAVAGE SYSTEM P-PROTEIN"/>
    <property type="match status" value="1"/>
</dbReference>
<dbReference type="InterPro" id="IPR020581">
    <property type="entry name" value="GDC_P"/>
</dbReference>
<dbReference type="Proteomes" id="UP000032366">
    <property type="component" value="Unassembled WGS sequence"/>
</dbReference>
<proteinExistence type="inferred from homology"/>
<sequence>MSHRYIPLTEKDEKQMLETIGVNSIQDLFSDVPQNVLLDRNLDIADAEPETQLLKRLNKVASKNITKETHTSFLGAGVYDHYAPSVVDAMISRSEFYTAYTPYQPEISQGELQAIFEFQTMICELTGMDVANSSMYDGMTSFAEACLLAWGKTKKTKIVVSKGLHYQALQVLHTYANIRDQYEVVEVDLDGTITDLEKLKAAVDDDTAAVAVQYPNFFGSIEDLEKIKSFVEGTKALFIVYANPLALGLLTPPGEFGADIVVGDTQVFGIPSQFGGPHCGYFATTKKLMRKVPGRLVGQTQDDEGNRGFVLTLQAREQHIRRETATSNICSNQALNALASSIAMSALGKQGLQDIAEQNMENANYAKDQFKARGFEVLDGISYNEFVVKFDRPISDINKALLDHEIIGGFDLSVVDKAFENHMLVAVTELRTKAEIDHFVEKAGELNGK</sequence>
<dbReference type="GO" id="GO:0004375">
    <property type="term" value="F:glycine dehydrogenase (decarboxylating) activity"/>
    <property type="evidence" value="ECO:0007669"/>
    <property type="project" value="UniProtKB-EC"/>
</dbReference>
<dbReference type="RefSeq" id="WP_044358938.1">
    <property type="nucleotide sequence ID" value="NZ_JXWY01000009.1"/>
</dbReference>
<keyword evidence="8" id="KW-1185">Reference proteome</keyword>
<reference evidence="7 9" key="2">
    <citation type="submission" date="2018-06" db="EMBL/GenBank/DDBJ databases">
        <authorList>
            <consortium name="Pathogen Informatics"/>
            <person name="Doyle S."/>
        </authorList>
    </citation>
    <scope>NUCLEOTIDE SEQUENCE [LARGE SCALE GENOMIC DNA]</scope>
    <source>
        <strain evidence="7 9">NCTC13832</strain>
    </source>
</reference>
<dbReference type="GO" id="GO:0009116">
    <property type="term" value="P:nucleoside metabolic process"/>
    <property type="evidence" value="ECO:0007669"/>
    <property type="project" value="InterPro"/>
</dbReference>
<evidence type="ECO:0000313" key="6">
    <source>
        <dbReference type="EMBL" id="KIX91572.1"/>
    </source>
</evidence>
<dbReference type="NCBIfam" id="NF001696">
    <property type="entry name" value="PRK00451.1"/>
    <property type="match status" value="1"/>
</dbReference>
<dbReference type="EC" id="1.4.4.2" evidence="4"/>
<dbReference type="Gene3D" id="3.40.640.10">
    <property type="entry name" value="Type I PLP-dependent aspartate aminotransferase-like (Major domain)"/>
    <property type="match status" value="1"/>
</dbReference>
<dbReference type="CDD" id="cd00613">
    <property type="entry name" value="GDC-P"/>
    <property type="match status" value="1"/>
</dbReference>
<dbReference type="AlphaFoldDB" id="A0A0D6XSJ6"/>
<dbReference type="HAMAP" id="MF_00712">
    <property type="entry name" value="GcvPA"/>
    <property type="match status" value="1"/>
</dbReference>
<dbReference type="STRING" id="569857.TP70_01925"/>
<organism evidence="7 9">
    <name type="scientific">Staphylococcus microti</name>
    <dbReference type="NCBI Taxonomy" id="569857"/>
    <lineage>
        <taxon>Bacteria</taxon>
        <taxon>Bacillati</taxon>
        <taxon>Bacillota</taxon>
        <taxon>Bacilli</taxon>
        <taxon>Bacillales</taxon>
        <taxon>Staphylococcaceae</taxon>
        <taxon>Staphylococcus</taxon>
    </lineage>
</organism>
<dbReference type="InterPro" id="IPR023010">
    <property type="entry name" value="GcvPA"/>
</dbReference>
<evidence type="ECO:0000313" key="8">
    <source>
        <dbReference type="Proteomes" id="UP000032366"/>
    </source>
</evidence>
<name>A0A0D6XSJ6_9STAP</name>
<feature type="domain" description="Glycine cleavage system P-protein N-terminal" evidence="5">
    <location>
        <begin position="3"/>
        <end position="440"/>
    </location>
</feature>